<evidence type="ECO:0000256" key="2">
    <source>
        <dbReference type="SAM" id="Phobius"/>
    </source>
</evidence>
<name>A0A850DU63_9MICO</name>
<dbReference type="InterPro" id="IPR003362">
    <property type="entry name" value="Bact_transf"/>
</dbReference>
<dbReference type="Proteomes" id="UP000539146">
    <property type="component" value="Unassembled WGS sequence"/>
</dbReference>
<keyword evidence="2" id="KW-1133">Transmembrane helix</keyword>
<accession>A0A850DU63</accession>
<feature type="domain" description="Bacterial sugar transferase" evidence="3">
    <location>
        <begin position="16"/>
        <end position="189"/>
    </location>
</feature>
<comment type="caution">
    <text evidence="4">The sequence shown here is derived from an EMBL/GenBank/DDBJ whole genome shotgun (WGS) entry which is preliminary data.</text>
</comment>
<dbReference type="AlphaFoldDB" id="A0A850DU63"/>
<keyword evidence="2" id="KW-0812">Transmembrane</keyword>
<dbReference type="EMBL" id="JABMCG010000076">
    <property type="protein sequence ID" value="NUU27122.1"/>
    <property type="molecule type" value="Genomic_DNA"/>
</dbReference>
<dbReference type="Pfam" id="PF02397">
    <property type="entry name" value="Bac_transf"/>
    <property type="match status" value="1"/>
</dbReference>
<sequence>MTVPGLVDGTPSATVKRFVDVLVGSALLLAAVVPLGVAMLLVAVRLGRPVLFRQERLGQHGEPFTMVKLRTMHHADPARGLVTDADRLTRLGRFLRASSLDELPGLVNVLRGEMSLVGPRPLPTTYRERFTPAERRRHEMRPGLTGLAQVSGRNALGWEERFRLDVEYVDQWSLLLDLRILVRTAVVVTTAHGVRAVDCATMHELRPETSTR</sequence>
<evidence type="ECO:0000313" key="4">
    <source>
        <dbReference type="EMBL" id="NUU27122.1"/>
    </source>
</evidence>
<dbReference type="PANTHER" id="PTHR30576:SF8">
    <property type="entry name" value="UNDECAPRENYL-PHOSPHATE GALACTOSE PHOSPHOTRANSFERASE"/>
    <property type="match status" value="1"/>
</dbReference>
<keyword evidence="4" id="KW-0808">Transferase</keyword>
<proteinExistence type="inferred from homology"/>
<dbReference type="PANTHER" id="PTHR30576">
    <property type="entry name" value="COLANIC BIOSYNTHESIS UDP-GLUCOSE LIPID CARRIER TRANSFERASE"/>
    <property type="match status" value="1"/>
</dbReference>
<organism evidence="4 5">
    <name type="scientific">Curtobacterium citreum</name>
    <dbReference type="NCBI Taxonomy" id="2036"/>
    <lineage>
        <taxon>Bacteria</taxon>
        <taxon>Bacillati</taxon>
        <taxon>Actinomycetota</taxon>
        <taxon>Actinomycetes</taxon>
        <taxon>Micrococcales</taxon>
        <taxon>Microbacteriaceae</taxon>
        <taxon>Curtobacterium</taxon>
    </lineage>
</organism>
<evidence type="ECO:0000313" key="5">
    <source>
        <dbReference type="Proteomes" id="UP000539146"/>
    </source>
</evidence>
<dbReference type="RefSeq" id="WP_174778992.1">
    <property type="nucleotide sequence ID" value="NZ_BAAAWP010000001.1"/>
</dbReference>
<comment type="similarity">
    <text evidence="1">Belongs to the bacterial sugar transferase family.</text>
</comment>
<evidence type="ECO:0000256" key="1">
    <source>
        <dbReference type="ARBA" id="ARBA00006464"/>
    </source>
</evidence>
<protein>
    <submittedName>
        <fullName evidence="4">Sugar transferase</fullName>
    </submittedName>
</protein>
<reference evidence="4 5" key="1">
    <citation type="submission" date="2020-05" db="EMBL/GenBank/DDBJ databases">
        <title>Genome Sequencing of Type Strains.</title>
        <authorList>
            <person name="Lemaire J.F."/>
            <person name="Inderbitzin P."/>
            <person name="Gregorio O.A."/>
            <person name="Collins S.B."/>
            <person name="Wespe N."/>
            <person name="Knight-Connoni V."/>
        </authorList>
    </citation>
    <scope>NUCLEOTIDE SEQUENCE [LARGE SCALE GENOMIC DNA]</scope>
    <source>
        <strain evidence="4 5">DSM 20512</strain>
    </source>
</reference>
<keyword evidence="2" id="KW-0472">Membrane</keyword>
<dbReference type="GO" id="GO:0016780">
    <property type="term" value="F:phosphotransferase activity, for other substituted phosphate groups"/>
    <property type="evidence" value="ECO:0007669"/>
    <property type="project" value="TreeGrafter"/>
</dbReference>
<gene>
    <name evidence="4" type="ORF">HP467_03190</name>
</gene>
<evidence type="ECO:0000259" key="3">
    <source>
        <dbReference type="Pfam" id="PF02397"/>
    </source>
</evidence>
<feature type="transmembrane region" description="Helical" evidence="2">
    <location>
        <begin position="21"/>
        <end position="44"/>
    </location>
</feature>